<organism evidence="2 3">
    <name type="scientific">Aneurinibacillus danicus</name>
    <dbReference type="NCBI Taxonomy" id="267746"/>
    <lineage>
        <taxon>Bacteria</taxon>
        <taxon>Bacillati</taxon>
        <taxon>Bacillota</taxon>
        <taxon>Bacilli</taxon>
        <taxon>Bacillales</taxon>
        <taxon>Paenibacillaceae</taxon>
        <taxon>Aneurinibacillus group</taxon>
        <taxon>Aneurinibacillus</taxon>
    </lineage>
</organism>
<dbReference type="AlphaFoldDB" id="A0A511VB95"/>
<comment type="caution">
    <text evidence="2">The sequence shown here is derived from an EMBL/GenBank/DDBJ whole genome shotgun (WGS) entry which is preliminary data.</text>
</comment>
<dbReference type="Proteomes" id="UP000321157">
    <property type="component" value="Unassembled WGS sequence"/>
</dbReference>
<dbReference type="OrthoDB" id="1951946at2"/>
<keyword evidence="3" id="KW-1185">Reference proteome</keyword>
<evidence type="ECO:0000313" key="3">
    <source>
        <dbReference type="Proteomes" id="UP000321157"/>
    </source>
</evidence>
<feature type="domain" description="YkoP-like" evidence="1">
    <location>
        <begin position="4"/>
        <end position="181"/>
    </location>
</feature>
<dbReference type="Pfam" id="PF22790">
    <property type="entry name" value="YkoP"/>
    <property type="match status" value="1"/>
</dbReference>
<sequence>MDKIVKIWSFMDSFYFHCSRLQYVNQKEQNIFRVRLLTYRGNDLSLSNGTCIHHNDVLLKIHLHNCLLMSEMMNIKNDTRRALYVYNRVEASMPGLANFIFQHPKENIIKGVIGITLLSRGVNRLGFEVKDIQNPYYERLKQLYMKPMFVLCHHEKGKLRKRKKLVLKFLVMSKEQLLSRYLQNM</sequence>
<evidence type="ECO:0000313" key="2">
    <source>
        <dbReference type="EMBL" id="GEN34833.1"/>
    </source>
</evidence>
<reference evidence="2 3" key="1">
    <citation type="submission" date="2019-07" db="EMBL/GenBank/DDBJ databases">
        <title>Whole genome shotgun sequence of Aneurinibacillus danicus NBRC 102444.</title>
        <authorList>
            <person name="Hosoyama A."/>
            <person name="Uohara A."/>
            <person name="Ohji S."/>
            <person name="Ichikawa N."/>
        </authorList>
    </citation>
    <scope>NUCLEOTIDE SEQUENCE [LARGE SCALE GENOMIC DNA]</scope>
    <source>
        <strain evidence="2 3">NBRC 102444</strain>
    </source>
</reference>
<name>A0A511VB95_9BACL</name>
<accession>A0A511VB95</accession>
<dbReference type="RefSeq" id="WP_146810094.1">
    <property type="nucleotide sequence ID" value="NZ_BJXX01000099.1"/>
</dbReference>
<dbReference type="InterPro" id="IPR054467">
    <property type="entry name" value="YkoP-like_dom"/>
</dbReference>
<dbReference type="EMBL" id="BJXX01000099">
    <property type="protein sequence ID" value="GEN34833.1"/>
    <property type="molecule type" value="Genomic_DNA"/>
</dbReference>
<gene>
    <name evidence="2" type="primary">ykoP_2</name>
    <name evidence="2" type="ORF">ADA01nite_22930</name>
</gene>
<protein>
    <recommendedName>
        <fullName evidence="1">YkoP-like domain-containing protein</fullName>
    </recommendedName>
</protein>
<evidence type="ECO:0000259" key="1">
    <source>
        <dbReference type="Pfam" id="PF22790"/>
    </source>
</evidence>
<proteinExistence type="predicted"/>